<keyword evidence="3" id="KW-1185">Reference proteome</keyword>
<feature type="region of interest" description="Disordered" evidence="1">
    <location>
        <begin position="239"/>
        <end position="259"/>
    </location>
</feature>
<gene>
    <name evidence="2" type="ORF">PHLGIDRAFT_20688</name>
</gene>
<dbReference type="EMBL" id="KN840835">
    <property type="protein sequence ID" value="KIP01280.1"/>
    <property type="molecule type" value="Genomic_DNA"/>
</dbReference>
<evidence type="ECO:0000313" key="2">
    <source>
        <dbReference type="EMBL" id="KIP01280.1"/>
    </source>
</evidence>
<dbReference type="HOGENOM" id="CLU_633178_0_0_1"/>
<reference evidence="2 3" key="1">
    <citation type="journal article" date="2014" name="PLoS Genet.">
        <title>Analysis of the Phlebiopsis gigantea genome, transcriptome and secretome provides insight into its pioneer colonization strategies of wood.</title>
        <authorList>
            <person name="Hori C."/>
            <person name="Ishida T."/>
            <person name="Igarashi K."/>
            <person name="Samejima M."/>
            <person name="Suzuki H."/>
            <person name="Master E."/>
            <person name="Ferreira P."/>
            <person name="Ruiz-Duenas F.J."/>
            <person name="Held B."/>
            <person name="Canessa P."/>
            <person name="Larrondo L.F."/>
            <person name="Schmoll M."/>
            <person name="Druzhinina I.S."/>
            <person name="Kubicek C.P."/>
            <person name="Gaskell J.A."/>
            <person name="Kersten P."/>
            <person name="St John F."/>
            <person name="Glasner J."/>
            <person name="Sabat G."/>
            <person name="Splinter BonDurant S."/>
            <person name="Syed K."/>
            <person name="Yadav J."/>
            <person name="Mgbeahuruike A.C."/>
            <person name="Kovalchuk A."/>
            <person name="Asiegbu F.O."/>
            <person name="Lackner G."/>
            <person name="Hoffmeister D."/>
            <person name="Rencoret J."/>
            <person name="Gutierrez A."/>
            <person name="Sun H."/>
            <person name="Lindquist E."/>
            <person name="Barry K."/>
            <person name="Riley R."/>
            <person name="Grigoriev I.V."/>
            <person name="Henrissat B."/>
            <person name="Kues U."/>
            <person name="Berka R.M."/>
            <person name="Martinez A.T."/>
            <person name="Covert S.F."/>
            <person name="Blanchette R.A."/>
            <person name="Cullen D."/>
        </authorList>
    </citation>
    <scope>NUCLEOTIDE SEQUENCE [LARGE SCALE GENOMIC DNA]</scope>
    <source>
        <strain evidence="2 3">11061_1 CR5-6</strain>
    </source>
</reference>
<name>A0A0C3S1E8_PHLG1</name>
<dbReference type="Proteomes" id="UP000053257">
    <property type="component" value="Unassembled WGS sequence"/>
</dbReference>
<proteinExistence type="predicted"/>
<evidence type="ECO:0000313" key="3">
    <source>
        <dbReference type="Proteomes" id="UP000053257"/>
    </source>
</evidence>
<accession>A0A0C3S1E8</accession>
<protein>
    <submittedName>
        <fullName evidence="2">Uncharacterized protein</fullName>
    </submittedName>
</protein>
<feature type="region of interest" description="Disordered" evidence="1">
    <location>
        <begin position="40"/>
        <end position="65"/>
    </location>
</feature>
<dbReference type="OrthoDB" id="2921613at2759"/>
<evidence type="ECO:0000256" key="1">
    <source>
        <dbReference type="SAM" id="MobiDB-lite"/>
    </source>
</evidence>
<organism evidence="2 3">
    <name type="scientific">Phlebiopsis gigantea (strain 11061_1 CR5-6)</name>
    <name type="common">White-rot fungus</name>
    <name type="synonym">Peniophora gigantea</name>
    <dbReference type="NCBI Taxonomy" id="745531"/>
    <lineage>
        <taxon>Eukaryota</taxon>
        <taxon>Fungi</taxon>
        <taxon>Dikarya</taxon>
        <taxon>Basidiomycota</taxon>
        <taxon>Agaricomycotina</taxon>
        <taxon>Agaricomycetes</taxon>
        <taxon>Polyporales</taxon>
        <taxon>Phanerochaetaceae</taxon>
        <taxon>Phlebiopsis</taxon>
    </lineage>
</organism>
<sequence>MTDLDRSPSRMGFTRRRTSDYHYAEAVEDDDDKWELAGALLVPSNSTSSDGSNDSDDAEAEFNEHKPALPARTVSLINLPLYSPVAAQSTPAALSYEGVVMHNVDSPESTVVDHGLSRSALTHLKGFWSARQDEYARLEAQFALAEANAYDGIWQPRPRSGFRAALFNRLWNSDVQSSYDVETPRSVEPNVDAPIYPRTGDLATLRDSRPAALDRAFCHLPLNSINKILFLHDMLERSTTPSPVSPVSPLPKDSSSDDEDNVSFVDISLGSCASCESAFVGGETSFCSAHEHRNAARDDNHEQETDSVHPVDYDRVWEIDWTARWKVLFERVKEDPTSPVDEKAFRAVFNPPKPPKFFIGEEEEDDFFGADSEGEDEDYGVLVSQPSYGVSADSLSREFLHNLCNFRVGMGI</sequence>
<dbReference type="AlphaFoldDB" id="A0A0C3S1E8"/>